<evidence type="ECO:0000256" key="1">
    <source>
        <dbReference type="SAM" id="MobiDB-lite"/>
    </source>
</evidence>
<evidence type="ECO:0000313" key="4">
    <source>
        <dbReference type="EMBL" id="KNC25093.1"/>
    </source>
</evidence>
<sequence>MKPFQQVFYLTAIVALGSHITAVPVDPLSLDNSDEVANRENEQTEDQKSPPTSSPVSNTDKDLETSNSNQETTYVLPEHHASGGTASGHFDPSLYAGYLTPEAFQQYLAQFAGAFGPYGYPGYGPAPVYPAPYAVQTGYEGFLVPSPTTSLTASGTVNSSSGNILTALSNLIPALMNSTIFRVVATVIGAILMLIFGGAVTTAICNLTPLCDISFKAVTYLRGNGAADMGRMLAEEMTPERVRRASEFVRSAIRKYTEMQKVMAAEKNMNQ</sequence>
<dbReference type="EMBL" id="JRES01001160">
    <property type="protein sequence ID" value="KNC25093.1"/>
    <property type="molecule type" value="Genomic_DNA"/>
</dbReference>
<organism evidence="4 5">
    <name type="scientific">Lucilia cuprina</name>
    <name type="common">Green bottle fly</name>
    <name type="synonym">Australian sheep blowfly</name>
    <dbReference type="NCBI Taxonomy" id="7375"/>
    <lineage>
        <taxon>Eukaryota</taxon>
        <taxon>Metazoa</taxon>
        <taxon>Ecdysozoa</taxon>
        <taxon>Arthropoda</taxon>
        <taxon>Hexapoda</taxon>
        <taxon>Insecta</taxon>
        <taxon>Pterygota</taxon>
        <taxon>Neoptera</taxon>
        <taxon>Endopterygota</taxon>
        <taxon>Diptera</taxon>
        <taxon>Brachycera</taxon>
        <taxon>Muscomorpha</taxon>
        <taxon>Oestroidea</taxon>
        <taxon>Calliphoridae</taxon>
        <taxon>Luciliinae</taxon>
        <taxon>Lucilia</taxon>
    </lineage>
</organism>
<proteinExistence type="predicted"/>
<evidence type="ECO:0000313" key="5">
    <source>
        <dbReference type="Proteomes" id="UP000037069"/>
    </source>
</evidence>
<feature type="chain" id="PRO_5005535435" evidence="3">
    <location>
        <begin position="23"/>
        <end position="271"/>
    </location>
</feature>
<keyword evidence="2" id="KW-0472">Membrane</keyword>
<keyword evidence="5" id="KW-1185">Reference proteome</keyword>
<feature type="compositionally biased region" description="Polar residues" evidence="1">
    <location>
        <begin position="49"/>
        <end position="58"/>
    </location>
</feature>
<dbReference type="OrthoDB" id="6618165at2759"/>
<reference evidence="4 5" key="1">
    <citation type="journal article" date="2015" name="Nat. Commun.">
        <title>Lucilia cuprina genome unlocks parasitic fly biology to underpin future interventions.</title>
        <authorList>
            <person name="Anstead C.A."/>
            <person name="Korhonen P.K."/>
            <person name="Young N.D."/>
            <person name="Hall R.S."/>
            <person name="Jex A.R."/>
            <person name="Murali S.C."/>
            <person name="Hughes D.S."/>
            <person name="Lee S.F."/>
            <person name="Perry T."/>
            <person name="Stroehlein A.J."/>
            <person name="Ansell B.R."/>
            <person name="Breugelmans B."/>
            <person name="Hofmann A."/>
            <person name="Qu J."/>
            <person name="Dugan S."/>
            <person name="Lee S.L."/>
            <person name="Chao H."/>
            <person name="Dinh H."/>
            <person name="Han Y."/>
            <person name="Doddapaneni H.V."/>
            <person name="Worley K.C."/>
            <person name="Muzny D.M."/>
            <person name="Ioannidis P."/>
            <person name="Waterhouse R.M."/>
            <person name="Zdobnov E.M."/>
            <person name="James P.J."/>
            <person name="Bagnall N.H."/>
            <person name="Kotze A.C."/>
            <person name="Gibbs R.A."/>
            <person name="Richards S."/>
            <person name="Batterham P."/>
            <person name="Gasser R.B."/>
        </authorList>
    </citation>
    <scope>NUCLEOTIDE SEQUENCE [LARGE SCALE GENOMIC DNA]</scope>
    <source>
        <strain evidence="4 5">LS</strain>
        <tissue evidence="4">Full body</tissue>
    </source>
</reference>
<protein>
    <submittedName>
        <fullName evidence="4">Uncharacterized protein</fullName>
    </submittedName>
</protein>
<dbReference type="Proteomes" id="UP000037069">
    <property type="component" value="Unassembled WGS sequence"/>
</dbReference>
<dbReference type="STRING" id="7375.A0A0L0BYH8"/>
<name>A0A0L0BYH8_LUCCU</name>
<evidence type="ECO:0000256" key="2">
    <source>
        <dbReference type="SAM" id="Phobius"/>
    </source>
</evidence>
<keyword evidence="2" id="KW-1133">Transmembrane helix</keyword>
<keyword evidence="2" id="KW-0812">Transmembrane</keyword>
<feature type="compositionally biased region" description="Basic and acidic residues" evidence="1">
    <location>
        <begin position="36"/>
        <end position="48"/>
    </location>
</feature>
<feature type="region of interest" description="Disordered" evidence="1">
    <location>
        <begin position="31"/>
        <end position="69"/>
    </location>
</feature>
<feature type="transmembrane region" description="Helical" evidence="2">
    <location>
        <begin position="180"/>
        <end position="207"/>
    </location>
</feature>
<comment type="caution">
    <text evidence="4">The sequence shown here is derived from an EMBL/GenBank/DDBJ whole genome shotgun (WGS) entry which is preliminary data.</text>
</comment>
<gene>
    <name evidence="4" type="ORF">FF38_11867</name>
</gene>
<accession>A0A0L0BYH8</accession>
<dbReference type="OMA" id="FTPFCTL"/>
<dbReference type="AlphaFoldDB" id="A0A0L0BYH8"/>
<keyword evidence="3" id="KW-0732">Signal</keyword>
<feature type="signal peptide" evidence="3">
    <location>
        <begin position="1"/>
        <end position="22"/>
    </location>
</feature>
<evidence type="ECO:0000256" key="3">
    <source>
        <dbReference type="SAM" id="SignalP"/>
    </source>
</evidence>